<proteinExistence type="predicted"/>
<comment type="subcellular location">
    <subcellularLocation>
        <location evidence="1">Membrane</location>
        <topology evidence="1">Single-pass type I membrane protein</topology>
    </subcellularLocation>
</comment>
<dbReference type="OrthoDB" id="1394818at2759"/>
<dbReference type="InterPro" id="IPR032675">
    <property type="entry name" value="LRR_dom_sf"/>
</dbReference>
<sequence length="157" mass="18011">MDATVFALRGSFQQYFHQFRKINKTRTILCLEYLFGSKNNFTGNIPSFICELRSINILDLSNNNFSGSIPLCMGNLRSNLPESVFENLRSLDVGHNQLAGKLPRSLIHFSNLEVLNVESNRINDTFPFWLSSLQNCKFLSYAPTHSMDPYVKPRSLR</sequence>
<evidence type="ECO:0008006" key="10">
    <source>
        <dbReference type="Google" id="ProtNLM"/>
    </source>
</evidence>
<keyword evidence="4" id="KW-1133">Transmembrane helix</keyword>
<evidence type="ECO:0000256" key="2">
    <source>
        <dbReference type="ARBA" id="ARBA00022692"/>
    </source>
</evidence>
<dbReference type="InterPro" id="IPR046956">
    <property type="entry name" value="RLP23-like"/>
</dbReference>
<dbReference type="InterPro" id="IPR001611">
    <property type="entry name" value="Leu-rich_rpt"/>
</dbReference>
<comment type="caution">
    <text evidence="8">The sequence shown here is derived from an EMBL/GenBank/DDBJ whole genome shotgun (WGS) entry which is preliminary data.</text>
</comment>
<evidence type="ECO:0000256" key="3">
    <source>
        <dbReference type="ARBA" id="ARBA00022729"/>
    </source>
</evidence>
<keyword evidence="2" id="KW-0812">Transmembrane</keyword>
<keyword evidence="3" id="KW-0732">Signal</keyword>
<evidence type="ECO:0000256" key="5">
    <source>
        <dbReference type="ARBA" id="ARBA00023136"/>
    </source>
</evidence>
<dbReference type="Pfam" id="PF00560">
    <property type="entry name" value="LRR_1"/>
    <property type="match status" value="3"/>
</dbReference>
<evidence type="ECO:0000256" key="6">
    <source>
        <dbReference type="ARBA" id="ARBA00023170"/>
    </source>
</evidence>
<dbReference type="PANTHER" id="PTHR48061">
    <property type="entry name" value="LEUCINE-RICH REPEAT RECEPTOR PROTEIN KINASE EMS1-LIKE-RELATED"/>
    <property type="match status" value="1"/>
</dbReference>
<gene>
    <name evidence="8" type="ORF">MERR_LOCUS19817</name>
</gene>
<keyword evidence="9" id="KW-1185">Reference proteome</keyword>
<keyword evidence="5" id="KW-0472">Membrane</keyword>
<protein>
    <recommendedName>
        <fullName evidence="10">Leucine-rich repeat-containing N-terminal plant-type domain-containing protein</fullName>
    </recommendedName>
</protein>
<keyword evidence="6" id="KW-0675">Receptor</keyword>
<dbReference type="Gene3D" id="3.80.10.10">
    <property type="entry name" value="Ribonuclease Inhibitor"/>
    <property type="match status" value="2"/>
</dbReference>
<reference evidence="8" key="1">
    <citation type="submission" date="2020-01" db="EMBL/GenBank/DDBJ databases">
        <authorList>
            <person name="Mishra B."/>
        </authorList>
    </citation>
    <scope>NUCLEOTIDE SEQUENCE [LARGE SCALE GENOMIC DNA]</scope>
</reference>
<evidence type="ECO:0000313" key="9">
    <source>
        <dbReference type="Proteomes" id="UP000467841"/>
    </source>
</evidence>
<evidence type="ECO:0000256" key="7">
    <source>
        <dbReference type="ARBA" id="ARBA00023180"/>
    </source>
</evidence>
<dbReference type="EMBL" id="CACVBM020001123">
    <property type="protein sequence ID" value="CAA7032582.1"/>
    <property type="molecule type" value="Genomic_DNA"/>
</dbReference>
<name>A0A6D2IQ54_9BRAS</name>
<organism evidence="8 9">
    <name type="scientific">Microthlaspi erraticum</name>
    <dbReference type="NCBI Taxonomy" id="1685480"/>
    <lineage>
        <taxon>Eukaryota</taxon>
        <taxon>Viridiplantae</taxon>
        <taxon>Streptophyta</taxon>
        <taxon>Embryophyta</taxon>
        <taxon>Tracheophyta</taxon>
        <taxon>Spermatophyta</taxon>
        <taxon>Magnoliopsida</taxon>
        <taxon>eudicotyledons</taxon>
        <taxon>Gunneridae</taxon>
        <taxon>Pentapetalae</taxon>
        <taxon>rosids</taxon>
        <taxon>malvids</taxon>
        <taxon>Brassicales</taxon>
        <taxon>Brassicaceae</taxon>
        <taxon>Coluteocarpeae</taxon>
        <taxon>Microthlaspi</taxon>
    </lineage>
</organism>
<keyword evidence="7" id="KW-0325">Glycoprotein</keyword>
<evidence type="ECO:0000256" key="1">
    <source>
        <dbReference type="ARBA" id="ARBA00004479"/>
    </source>
</evidence>
<accession>A0A6D2IQ54</accession>
<dbReference type="PANTHER" id="PTHR48061:SF46">
    <property type="entry name" value="LEUCINE-RICH REPEAT-CONTAINING N-TERMINAL PLANT-TYPE DOMAIN-CONTAINING PROTEIN"/>
    <property type="match status" value="1"/>
</dbReference>
<dbReference type="GO" id="GO:0016020">
    <property type="term" value="C:membrane"/>
    <property type="evidence" value="ECO:0007669"/>
    <property type="project" value="UniProtKB-SubCell"/>
</dbReference>
<dbReference type="Proteomes" id="UP000467841">
    <property type="component" value="Unassembled WGS sequence"/>
</dbReference>
<evidence type="ECO:0000256" key="4">
    <source>
        <dbReference type="ARBA" id="ARBA00022989"/>
    </source>
</evidence>
<dbReference type="AlphaFoldDB" id="A0A6D2IQ54"/>
<dbReference type="SUPFAM" id="SSF52058">
    <property type="entry name" value="L domain-like"/>
    <property type="match status" value="1"/>
</dbReference>
<evidence type="ECO:0000313" key="8">
    <source>
        <dbReference type="EMBL" id="CAA7032582.1"/>
    </source>
</evidence>